<dbReference type="InterPro" id="IPR017441">
    <property type="entry name" value="Protein_kinase_ATP_BS"/>
</dbReference>
<dbReference type="InterPro" id="IPR000719">
    <property type="entry name" value="Prot_kinase_dom"/>
</dbReference>
<dbReference type="GO" id="GO:0005524">
    <property type="term" value="F:ATP binding"/>
    <property type="evidence" value="ECO:0007669"/>
    <property type="project" value="UniProtKB-UniRule"/>
</dbReference>
<keyword evidence="3 7" id="KW-0418">Kinase</keyword>
<keyword evidence="4 5" id="KW-0067">ATP-binding</keyword>
<evidence type="ECO:0000313" key="7">
    <source>
        <dbReference type="EMBL" id="MSE13967.1"/>
    </source>
</evidence>
<comment type="caution">
    <text evidence="7">The sequence shown here is derived from an EMBL/GenBank/DDBJ whole genome shotgun (WGS) entry which is preliminary data.</text>
</comment>
<dbReference type="Gene3D" id="1.10.510.10">
    <property type="entry name" value="Transferase(Phosphotransferase) domain 1"/>
    <property type="match status" value="1"/>
</dbReference>
<dbReference type="GO" id="GO:0004674">
    <property type="term" value="F:protein serine/threonine kinase activity"/>
    <property type="evidence" value="ECO:0007669"/>
    <property type="project" value="TreeGrafter"/>
</dbReference>
<name>A0A7X2STY6_ENTAG</name>
<evidence type="ECO:0000259" key="6">
    <source>
        <dbReference type="PROSITE" id="PS50011"/>
    </source>
</evidence>
<dbReference type="EMBL" id="WKLC01000032">
    <property type="protein sequence ID" value="MSE13967.1"/>
    <property type="molecule type" value="Genomic_DNA"/>
</dbReference>
<dbReference type="PROSITE" id="PS00107">
    <property type="entry name" value="PROTEIN_KINASE_ATP"/>
    <property type="match status" value="1"/>
</dbReference>
<dbReference type="CDD" id="cd14014">
    <property type="entry name" value="STKc_PknB_like"/>
    <property type="match status" value="1"/>
</dbReference>
<evidence type="ECO:0000256" key="3">
    <source>
        <dbReference type="ARBA" id="ARBA00022777"/>
    </source>
</evidence>
<keyword evidence="2 5" id="KW-0547">Nucleotide-binding</keyword>
<dbReference type="PANTHER" id="PTHR43289">
    <property type="entry name" value="MITOGEN-ACTIVATED PROTEIN KINASE KINASE KINASE 20-RELATED"/>
    <property type="match status" value="1"/>
</dbReference>
<dbReference type="PANTHER" id="PTHR43289:SF33">
    <property type="entry name" value="SERINE_THREONINE KINASE 31"/>
    <property type="match status" value="1"/>
</dbReference>
<organism evidence="7 8">
    <name type="scientific">Enterobacter agglomerans</name>
    <name type="common">Erwinia herbicola</name>
    <name type="synonym">Pantoea agglomerans</name>
    <dbReference type="NCBI Taxonomy" id="549"/>
    <lineage>
        <taxon>Bacteria</taxon>
        <taxon>Pseudomonadati</taxon>
        <taxon>Pseudomonadota</taxon>
        <taxon>Gammaproteobacteria</taxon>
        <taxon>Enterobacterales</taxon>
        <taxon>Erwiniaceae</taxon>
        <taxon>Pantoea</taxon>
        <taxon>Pantoea agglomerans group</taxon>
    </lineage>
</organism>
<sequence>MFTKTDHIGSGGFGNVSRVVDENGNEFAMKTFSINQPVPLNAVLADNVKKRFIREANLQHGIKHKNIVPVIDKELKENPPYFIMPLAVSSLADDMKLSKNLKGKFLTALMDILSGLEELHSLDIFHRDLKPQNVLKLSDDDGFFYAISDFGLMSVKDTQLSALTHTGMKMGSDYYTAPEIVADLRKASIASDIYSVGCILHDFVGTSDRIPCNEITDDASAYSDIIRACTRKDPTRRFKSVAALRDAILSIDPSTVSVFSAETTTFINLLEDSNPLPKDVWNSIVVYIEDRPESDNVKSLLPRISLDRIKEVIELDKNLAGRLGMQYANWVANSSFLFEQCDGICNRMCEFMSLPNLSCQAEAILALLFMGTSHNRWYVERRFVHFSNKNMSGELAKRVALELSILDRKMCRSIDHLERSIGVSYTDLHPEIIAMVERVCH</sequence>
<feature type="binding site" evidence="5">
    <location>
        <position position="30"/>
    </location>
    <ligand>
        <name>ATP</name>
        <dbReference type="ChEBI" id="CHEBI:30616"/>
    </ligand>
</feature>
<accession>A0A7X2STY6</accession>
<keyword evidence="1" id="KW-0808">Transferase</keyword>
<proteinExistence type="predicted"/>
<evidence type="ECO:0000256" key="4">
    <source>
        <dbReference type="ARBA" id="ARBA00022840"/>
    </source>
</evidence>
<evidence type="ECO:0000256" key="5">
    <source>
        <dbReference type="PROSITE-ProRule" id="PRU10141"/>
    </source>
</evidence>
<protein>
    <submittedName>
        <fullName evidence="7">Protein kinase</fullName>
    </submittedName>
</protein>
<reference evidence="7 8" key="1">
    <citation type="submission" date="2019-11" db="EMBL/GenBank/DDBJ databases">
        <title>Draft Genome Sequence of Plant Growth-Promoting Rhizosphere-Associated Bacteria.</title>
        <authorList>
            <person name="Vasilyev I.Y."/>
            <person name="Radchenko V."/>
            <person name="Ilnitskaya E.V."/>
        </authorList>
    </citation>
    <scope>NUCLEOTIDE SEQUENCE [LARGE SCALE GENOMIC DNA]</scope>
    <source>
        <strain evidence="7 8">VRA_MhP_f</strain>
    </source>
</reference>
<dbReference type="Proteomes" id="UP000461948">
    <property type="component" value="Unassembled WGS sequence"/>
</dbReference>
<feature type="domain" description="Protein kinase" evidence="6">
    <location>
        <begin position="2"/>
        <end position="249"/>
    </location>
</feature>
<evidence type="ECO:0000256" key="1">
    <source>
        <dbReference type="ARBA" id="ARBA00022679"/>
    </source>
</evidence>
<dbReference type="InterPro" id="IPR011009">
    <property type="entry name" value="Kinase-like_dom_sf"/>
</dbReference>
<dbReference type="SMART" id="SM00220">
    <property type="entry name" value="S_TKc"/>
    <property type="match status" value="1"/>
</dbReference>
<dbReference type="AlphaFoldDB" id="A0A7X2STY6"/>
<evidence type="ECO:0000313" key="8">
    <source>
        <dbReference type="Proteomes" id="UP000461948"/>
    </source>
</evidence>
<dbReference type="PROSITE" id="PS50011">
    <property type="entry name" value="PROTEIN_KINASE_DOM"/>
    <property type="match status" value="1"/>
</dbReference>
<dbReference type="Pfam" id="PF00069">
    <property type="entry name" value="Pkinase"/>
    <property type="match status" value="1"/>
</dbReference>
<evidence type="ECO:0000256" key="2">
    <source>
        <dbReference type="ARBA" id="ARBA00022741"/>
    </source>
</evidence>
<gene>
    <name evidence="7" type="ORF">GKC49_02010</name>
</gene>
<dbReference type="SUPFAM" id="SSF56112">
    <property type="entry name" value="Protein kinase-like (PK-like)"/>
    <property type="match status" value="1"/>
</dbReference>